<sequence length="94" mass="10008">MDVTVVNDSDESLTYTVTVSDSDTGVEVDTVEGTLERTAETTHEVTLPEATHTYEFAVTVAGETFRRSVSGSGLYSVEAVVEDGPAVRFTVTAT</sequence>
<name>A0ABD5X1I1_9EURY</name>
<evidence type="ECO:0000313" key="1">
    <source>
        <dbReference type="EMBL" id="MFC7098436.1"/>
    </source>
</evidence>
<dbReference type="GeneID" id="79270636"/>
<comment type="caution">
    <text evidence="1">The sequence shown here is derived from an EMBL/GenBank/DDBJ whole genome shotgun (WGS) entry which is preliminary data.</text>
</comment>
<dbReference type="Proteomes" id="UP001596388">
    <property type="component" value="Unassembled WGS sequence"/>
</dbReference>
<evidence type="ECO:0008006" key="3">
    <source>
        <dbReference type="Google" id="ProtNLM"/>
    </source>
</evidence>
<reference evidence="1 2" key="1">
    <citation type="journal article" date="2019" name="Int. J. Syst. Evol. Microbiol.">
        <title>The Global Catalogue of Microorganisms (GCM) 10K type strain sequencing project: providing services to taxonomists for standard genome sequencing and annotation.</title>
        <authorList>
            <consortium name="The Broad Institute Genomics Platform"/>
            <consortium name="The Broad Institute Genome Sequencing Center for Infectious Disease"/>
            <person name="Wu L."/>
            <person name="Ma J."/>
        </authorList>
    </citation>
    <scope>NUCLEOTIDE SEQUENCE [LARGE SCALE GENOMIC DNA]</scope>
    <source>
        <strain evidence="1 2">DT55</strain>
    </source>
</reference>
<gene>
    <name evidence="1" type="ORF">ACFQKD_14095</name>
</gene>
<dbReference type="AlphaFoldDB" id="A0ABD5X1I1"/>
<organism evidence="1 2">
    <name type="scientific">Halobaculum marinum</name>
    <dbReference type="NCBI Taxonomy" id="3031996"/>
    <lineage>
        <taxon>Archaea</taxon>
        <taxon>Methanobacteriati</taxon>
        <taxon>Methanobacteriota</taxon>
        <taxon>Stenosarchaea group</taxon>
        <taxon>Halobacteria</taxon>
        <taxon>Halobacteriales</taxon>
        <taxon>Haloferacaceae</taxon>
        <taxon>Halobaculum</taxon>
    </lineage>
</organism>
<accession>A0ABD5X1I1</accession>
<keyword evidence="2" id="KW-1185">Reference proteome</keyword>
<protein>
    <recommendedName>
        <fullName evidence="3">CARDB protein</fullName>
    </recommendedName>
</protein>
<dbReference type="RefSeq" id="WP_276237050.1">
    <property type="nucleotide sequence ID" value="NZ_CP119989.1"/>
</dbReference>
<proteinExistence type="predicted"/>
<evidence type="ECO:0000313" key="2">
    <source>
        <dbReference type="Proteomes" id="UP001596388"/>
    </source>
</evidence>
<dbReference type="EMBL" id="JBHTAG010000003">
    <property type="protein sequence ID" value="MFC7098436.1"/>
    <property type="molecule type" value="Genomic_DNA"/>
</dbReference>